<dbReference type="AlphaFoldDB" id="G3MRN5"/>
<organism evidence="5">
    <name type="scientific">Amblyomma maculatum</name>
    <name type="common">Gulf Coast tick</name>
    <dbReference type="NCBI Taxonomy" id="34609"/>
    <lineage>
        <taxon>Eukaryota</taxon>
        <taxon>Metazoa</taxon>
        <taxon>Ecdysozoa</taxon>
        <taxon>Arthropoda</taxon>
        <taxon>Chelicerata</taxon>
        <taxon>Arachnida</taxon>
        <taxon>Acari</taxon>
        <taxon>Parasitiformes</taxon>
        <taxon>Ixodida</taxon>
        <taxon>Ixodoidea</taxon>
        <taxon>Ixodidae</taxon>
        <taxon>Amblyomminae</taxon>
        <taxon>Amblyomma</taxon>
    </lineage>
</organism>
<feature type="chain" id="PRO_5003447329" description="Single domain-containing protein" evidence="3">
    <location>
        <begin position="26"/>
        <end position="185"/>
    </location>
</feature>
<accession>G3MRN5</accession>
<protein>
    <recommendedName>
        <fullName evidence="4">Single domain-containing protein</fullName>
    </recommendedName>
</protein>
<evidence type="ECO:0000313" key="5">
    <source>
        <dbReference type="EMBL" id="AEO36153.1"/>
    </source>
</evidence>
<proteinExistence type="evidence at transcript level"/>
<evidence type="ECO:0000256" key="3">
    <source>
        <dbReference type="SAM" id="SignalP"/>
    </source>
</evidence>
<evidence type="ECO:0000259" key="4">
    <source>
        <dbReference type="SMART" id="SM01318"/>
    </source>
</evidence>
<evidence type="ECO:0000256" key="1">
    <source>
        <dbReference type="ARBA" id="ARBA00004613"/>
    </source>
</evidence>
<dbReference type="EMBL" id="JO844536">
    <property type="protein sequence ID" value="AEO36153.1"/>
    <property type="molecule type" value="mRNA"/>
</dbReference>
<comment type="subcellular location">
    <subcellularLocation>
        <location evidence="1">Secreted</location>
    </subcellularLocation>
</comment>
<reference evidence="5" key="1">
    <citation type="journal article" date="2011" name="PLoS ONE">
        <title>A deep insight into the sialotranscriptome of the gulf coast tick, Amblyomma maculatum.</title>
        <authorList>
            <person name="Karim S."/>
            <person name="Singh P."/>
            <person name="Ribeiro J.M."/>
        </authorList>
    </citation>
    <scope>NUCLEOTIDE SEQUENCE</scope>
    <source>
        <tissue evidence="5">Salivary gland</tissue>
    </source>
</reference>
<feature type="domain" description="Single" evidence="4">
    <location>
        <begin position="41"/>
        <end position="101"/>
    </location>
</feature>
<dbReference type="Pfam" id="PF15430">
    <property type="entry name" value="SVWC"/>
    <property type="match status" value="1"/>
</dbReference>
<dbReference type="SMART" id="SM01318">
    <property type="entry name" value="SVWC"/>
    <property type="match status" value="2"/>
</dbReference>
<sequence length="185" mass="20309">MCTMLHYLLFCGIVLLVLHNHGSSGLKLVEVSSVKVENGNCVYGSVSFPTYFQTNGSLCEDWTCEPKKHTLTIVGCSPPRPGCRRNTSVDLRFPVCCEEICLEATQPYCVAPDNTPIMEGLEYNSTDPCGRYMCQNKTLIQVAGCPELEAKDDPSCQPSFAERAPFPACCPAAVVCTSSGKRRRR</sequence>
<keyword evidence="3" id="KW-0732">Signal</keyword>
<feature type="signal peptide" evidence="3">
    <location>
        <begin position="1"/>
        <end position="25"/>
    </location>
</feature>
<dbReference type="GO" id="GO:0005576">
    <property type="term" value="C:extracellular region"/>
    <property type="evidence" value="ECO:0007669"/>
    <property type="project" value="UniProtKB-SubCell"/>
</dbReference>
<feature type="domain" description="Single" evidence="4">
    <location>
        <begin position="109"/>
        <end position="176"/>
    </location>
</feature>
<dbReference type="InterPro" id="IPR029277">
    <property type="entry name" value="SVWC_dom"/>
</dbReference>
<name>G3MRN5_AMBMU</name>
<keyword evidence="2" id="KW-0964">Secreted</keyword>
<evidence type="ECO:0000256" key="2">
    <source>
        <dbReference type="ARBA" id="ARBA00022525"/>
    </source>
</evidence>